<dbReference type="SUPFAM" id="SSF47874">
    <property type="entry name" value="Annexin"/>
    <property type="match status" value="1"/>
</dbReference>
<keyword evidence="1" id="KW-0677">Repeat</keyword>
<protein>
    <submittedName>
        <fullName evidence="3">Uncharacterized protein</fullName>
    </submittedName>
</protein>
<dbReference type="GO" id="GO:0005544">
    <property type="term" value="F:calcium-dependent phospholipid binding"/>
    <property type="evidence" value="ECO:0007669"/>
    <property type="project" value="InterPro"/>
</dbReference>
<keyword evidence="2" id="KW-0041">Annexin</keyword>
<comment type="caution">
    <text evidence="3">The sequence shown here is derived from an EMBL/GenBank/DDBJ whole genome shotgun (WGS) entry which is preliminary data.</text>
</comment>
<evidence type="ECO:0000313" key="4">
    <source>
        <dbReference type="Proteomes" id="UP000631114"/>
    </source>
</evidence>
<proteinExistence type="predicted"/>
<dbReference type="OrthoDB" id="37886at2759"/>
<dbReference type="EMBL" id="JADFTS010000008">
    <property type="protein sequence ID" value="KAF9593935.1"/>
    <property type="molecule type" value="Genomic_DNA"/>
</dbReference>
<gene>
    <name evidence="3" type="ORF">IFM89_026178</name>
</gene>
<dbReference type="Proteomes" id="UP000631114">
    <property type="component" value="Unassembled WGS sequence"/>
</dbReference>
<keyword evidence="4" id="KW-1185">Reference proteome</keyword>
<dbReference type="InterPro" id="IPR037104">
    <property type="entry name" value="Annexin_sf"/>
</dbReference>
<dbReference type="Pfam" id="PF00191">
    <property type="entry name" value="Annexin"/>
    <property type="match status" value="1"/>
</dbReference>
<evidence type="ECO:0000256" key="1">
    <source>
        <dbReference type="ARBA" id="ARBA00022737"/>
    </source>
</evidence>
<evidence type="ECO:0000313" key="3">
    <source>
        <dbReference type="EMBL" id="KAF9593935.1"/>
    </source>
</evidence>
<sequence>MPMPITPSVTKKIALRTVSIIEQISNYKFTFSYFVFNRLLHGQGLPPIRSVLAASFCAAPKVNNESCNDGLGTDEKALISALGRRNAVQRKLIGQAYEEHCKENLIKRLEGGSQRAYEGGN</sequence>
<dbReference type="InterPro" id="IPR018502">
    <property type="entry name" value="Annexin_repeat"/>
</dbReference>
<dbReference type="AlphaFoldDB" id="A0A835LGK1"/>
<name>A0A835LGK1_9MAGN</name>
<accession>A0A835LGK1</accession>
<dbReference type="GO" id="GO:0005509">
    <property type="term" value="F:calcium ion binding"/>
    <property type="evidence" value="ECO:0007669"/>
    <property type="project" value="InterPro"/>
</dbReference>
<evidence type="ECO:0000256" key="2">
    <source>
        <dbReference type="ARBA" id="ARBA00023216"/>
    </source>
</evidence>
<organism evidence="3 4">
    <name type="scientific">Coptis chinensis</name>
    <dbReference type="NCBI Taxonomy" id="261450"/>
    <lineage>
        <taxon>Eukaryota</taxon>
        <taxon>Viridiplantae</taxon>
        <taxon>Streptophyta</taxon>
        <taxon>Embryophyta</taxon>
        <taxon>Tracheophyta</taxon>
        <taxon>Spermatophyta</taxon>
        <taxon>Magnoliopsida</taxon>
        <taxon>Ranunculales</taxon>
        <taxon>Ranunculaceae</taxon>
        <taxon>Coptidoideae</taxon>
        <taxon>Coptis</taxon>
    </lineage>
</organism>
<reference evidence="3 4" key="1">
    <citation type="submission" date="2020-10" db="EMBL/GenBank/DDBJ databases">
        <title>The Coptis chinensis genome and diversification of protoberbering-type alkaloids.</title>
        <authorList>
            <person name="Wang B."/>
            <person name="Shu S."/>
            <person name="Song C."/>
            <person name="Liu Y."/>
        </authorList>
    </citation>
    <scope>NUCLEOTIDE SEQUENCE [LARGE SCALE GENOMIC DNA]</scope>
    <source>
        <strain evidence="3">HL-2020</strain>
        <tissue evidence="3">Leaf</tissue>
    </source>
</reference>
<dbReference type="Gene3D" id="1.10.220.10">
    <property type="entry name" value="Annexin"/>
    <property type="match status" value="1"/>
</dbReference>